<evidence type="ECO:0000256" key="4">
    <source>
        <dbReference type="ARBA" id="ARBA00023015"/>
    </source>
</evidence>
<dbReference type="InterPro" id="IPR011605">
    <property type="entry name" value="NusB_fam"/>
</dbReference>
<feature type="domain" description="NusB/RsmB/TIM44" evidence="6">
    <location>
        <begin position="182"/>
        <end position="273"/>
    </location>
</feature>
<evidence type="ECO:0000259" key="6">
    <source>
        <dbReference type="Pfam" id="PF01029"/>
    </source>
</evidence>
<comment type="caution">
    <text evidence="7">The sequence shown here is derived from an EMBL/GenBank/DDBJ whole genome shotgun (WGS) entry which is preliminary data.</text>
</comment>
<keyword evidence="3" id="KW-0694">RNA-binding</keyword>
<keyword evidence="2" id="KW-0889">Transcription antitermination</keyword>
<dbReference type="Gene3D" id="1.10.940.10">
    <property type="entry name" value="NusB-like"/>
    <property type="match status" value="1"/>
</dbReference>
<evidence type="ECO:0000256" key="3">
    <source>
        <dbReference type="ARBA" id="ARBA00022884"/>
    </source>
</evidence>
<evidence type="ECO:0000256" key="5">
    <source>
        <dbReference type="ARBA" id="ARBA00023163"/>
    </source>
</evidence>
<organism evidence="7 8">
    <name type="scientific">Butyricimonas hominis</name>
    <dbReference type="NCBI Taxonomy" id="2763032"/>
    <lineage>
        <taxon>Bacteria</taxon>
        <taxon>Pseudomonadati</taxon>
        <taxon>Bacteroidota</taxon>
        <taxon>Bacteroidia</taxon>
        <taxon>Bacteroidales</taxon>
        <taxon>Odoribacteraceae</taxon>
        <taxon>Butyricimonas</taxon>
    </lineage>
</organism>
<evidence type="ECO:0000313" key="8">
    <source>
        <dbReference type="Proteomes" id="UP000646484"/>
    </source>
</evidence>
<name>A0ABR7CZ81_9BACT</name>
<dbReference type="Pfam" id="PF01029">
    <property type="entry name" value="NusB"/>
    <property type="match status" value="1"/>
</dbReference>
<reference evidence="7 8" key="1">
    <citation type="submission" date="2020-08" db="EMBL/GenBank/DDBJ databases">
        <title>Genome public.</title>
        <authorList>
            <person name="Liu C."/>
            <person name="Sun Q."/>
        </authorList>
    </citation>
    <scope>NUCLEOTIDE SEQUENCE [LARGE SCALE GENOMIC DNA]</scope>
    <source>
        <strain evidence="7 8">NSJ-56</strain>
    </source>
</reference>
<evidence type="ECO:0000256" key="1">
    <source>
        <dbReference type="ARBA" id="ARBA00005952"/>
    </source>
</evidence>
<dbReference type="EMBL" id="JACOOH010000003">
    <property type="protein sequence ID" value="MBC5620988.1"/>
    <property type="molecule type" value="Genomic_DNA"/>
</dbReference>
<dbReference type="SUPFAM" id="SSF48013">
    <property type="entry name" value="NusB-like"/>
    <property type="match status" value="1"/>
</dbReference>
<gene>
    <name evidence="7" type="primary">nusB</name>
    <name evidence="7" type="ORF">H8S64_07750</name>
</gene>
<evidence type="ECO:0000313" key="7">
    <source>
        <dbReference type="EMBL" id="MBC5620988.1"/>
    </source>
</evidence>
<proteinExistence type="inferred from homology"/>
<evidence type="ECO:0000256" key="2">
    <source>
        <dbReference type="ARBA" id="ARBA00022814"/>
    </source>
</evidence>
<dbReference type="NCBIfam" id="TIGR01951">
    <property type="entry name" value="nusB"/>
    <property type="match status" value="1"/>
</dbReference>
<dbReference type="Proteomes" id="UP000646484">
    <property type="component" value="Unassembled WGS sequence"/>
</dbReference>
<dbReference type="PANTHER" id="PTHR11078">
    <property type="entry name" value="N UTILIZATION SUBSTANCE PROTEIN B-RELATED"/>
    <property type="match status" value="1"/>
</dbReference>
<keyword evidence="8" id="KW-1185">Reference proteome</keyword>
<dbReference type="PANTHER" id="PTHR11078:SF3">
    <property type="entry name" value="ANTITERMINATION NUSB DOMAIN-CONTAINING PROTEIN"/>
    <property type="match status" value="1"/>
</dbReference>
<sequence length="292" mass="34293">MTITEVERDLFKSITKSTDLYYHVFLLITEIQRHAFLKIDAARNRKLASHKDLNPNTRFIDNPVINQIAENRKFKTYVSTNLVSLNECQDVVVSLHNKLVETDFFNLYMNKPTVTYDDHKQLVLDMISELIAVDEDFEQAMEEKNIFWNDDFELVLSIVYKTVKNMRESYSENTVFFISLYNEEEDLDFAKTLFRKSILDMKENMEIIDQFTANWELDRISEMDKLIMDIAIAELKYFPSIPVKVTLDEFIEISKNYCSPKSSSFINGVLDKVVILLKEKNQIKKIGRGLME</sequence>
<keyword evidence="4" id="KW-0805">Transcription regulation</keyword>
<keyword evidence="5" id="KW-0804">Transcription</keyword>
<protein>
    <submittedName>
        <fullName evidence="7">Transcription antitermination factor NusB</fullName>
    </submittedName>
</protein>
<dbReference type="InterPro" id="IPR006027">
    <property type="entry name" value="NusB_RsmB_TIM44"/>
</dbReference>
<accession>A0ABR7CZ81</accession>
<comment type="similarity">
    <text evidence="1">Belongs to the NusB family.</text>
</comment>
<dbReference type="InterPro" id="IPR035926">
    <property type="entry name" value="NusB-like_sf"/>
</dbReference>